<protein>
    <submittedName>
        <fullName evidence="2">Uncharacterized protein</fullName>
    </submittedName>
</protein>
<feature type="transmembrane region" description="Helical" evidence="1">
    <location>
        <begin position="61"/>
        <end position="85"/>
    </location>
</feature>
<dbReference type="RefSeq" id="WP_317968108.1">
    <property type="nucleotide sequence ID" value="NZ_CP129118.1"/>
</dbReference>
<feature type="transmembrane region" description="Helical" evidence="1">
    <location>
        <begin position="24"/>
        <end position="49"/>
    </location>
</feature>
<keyword evidence="3" id="KW-1185">Reference proteome</keyword>
<evidence type="ECO:0000313" key="3">
    <source>
        <dbReference type="Proteomes" id="UP001303902"/>
    </source>
</evidence>
<gene>
    <name evidence="2" type="ORF">QWT69_00970</name>
</gene>
<reference evidence="2 3" key="1">
    <citation type="submission" date="2023-06" db="EMBL/GenBank/DDBJ databases">
        <title>Sporosarcina sp. nov., isolated from Korean tranditional fermented seafood 'Jeotgal'.</title>
        <authorList>
            <person name="Yang A.I."/>
            <person name="Shin N.-R."/>
        </authorList>
    </citation>
    <scope>NUCLEOTIDE SEQUENCE [LARGE SCALE GENOMIC DNA]</scope>
    <source>
        <strain evidence="2 3">T2O-4</strain>
    </source>
</reference>
<keyword evidence="1" id="KW-1133">Transmembrane helix</keyword>
<organism evidence="2 3">
    <name type="scientific">Sporosarcina oncorhynchi</name>
    <dbReference type="NCBI Taxonomy" id="3056444"/>
    <lineage>
        <taxon>Bacteria</taxon>
        <taxon>Bacillati</taxon>
        <taxon>Bacillota</taxon>
        <taxon>Bacilli</taxon>
        <taxon>Bacillales</taxon>
        <taxon>Caryophanaceae</taxon>
        <taxon>Sporosarcina</taxon>
    </lineage>
</organism>
<dbReference type="Proteomes" id="UP001303902">
    <property type="component" value="Chromosome"/>
</dbReference>
<evidence type="ECO:0000256" key="1">
    <source>
        <dbReference type="SAM" id="Phobius"/>
    </source>
</evidence>
<keyword evidence="1" id="KW-0472">Membrane</keyword>
<sequence>MEEAVQIEQRANAVQKSIAPQMSIGGWFITFILLAVPFVNIILLFVWAMDANSERRNFSRAYLMIIGIMLVISIIISIAIFALGASSGIFG</sequence>
<accession>A0ABZ0L589</accession>
<name>A0ABZ0L589_9BACL</name>
<dbReference type="EMBL" id="CP129118">
    <property type="protein sequence ID" value="WOV87726.1"/>
    <property type="molecule type" value="Genomic_DNA"/>
</dbReference>
<evidence type="ECO:0000313" key="2">
    <source>
        <dbReference type="EMBL" id="WOV87726.1"/>
    </source>
</evidence>
<keyword evidence="1" id="KW-0812">Transmembrane</keyword>
<proteinExistence type="predicted"/>